<gene>
    <name evidence="1" type="ORF">GSONMT00038393001</name>
</gene>
<reference evidence="1" key="2">
    <citation type="submission" date="2014-03" db="EMBL/GenBank/DDBJ databases">
        <authorList>
            <person name="Genoscope - CEA"/>
        </authorList>
    </citation>
    <scope>NUCLEOTIDE SEQUENCE</scope>
</reference>
<dbReference type="AlphaFoldDB" id="A0A060YC61"/>
<name>A0A060YC61_ONCMY</name>
<evidence type="ECO:0000313" key="1">
    <source>
        <dbReference type="EMBL" id="CDQ89117.1"/>
    </source>
</evidence>
<dbReference type="Proteomes" id="UP000193380">
    <property type="component" value="Unassembled WGS sequence"/>
</dbReference>
<dbReference type="EMBL" id="FR909225">
    <property type="protein sequence ID" value="CDQ89117.1"/>
    <property type="molecule type" value="Genomic_DNA"/>
</dbReference>
<evidence type="ECO:0000313" key="2">
    <source>
        <dbReference type="Proteomes" id="UP000193380"/>
    </source>
</evidence>
<reference evidence="1" key="1">
    <citation type="journal article" date="2014" name="Nat. Commun.">
        <title>The rainbow trout genome provides novel insights into evolution after whole-genome duplication in vertebrates.</title>
        <authorList>
            <person name="Berthelot C."/>
            <person name="Brunet F."/>
            <person name="Chalopin D."/>
            <person name="Juanchich A."/>
            <person name="Bernard M."/>
            <person name="Noel B."/>
            <person name="Bento P."/>
            <person name="Da Silva C."/>
            <person name="Labadie K."/>
            <person name="Alberti A."/>
            <person name="Aury J.M."/>
            <person name="Louis A."/>
            <person name="Dehais P."/>
            <person name="Bardou P."/>
            <person name="Montfort J."/>
            <person name="Klopp C."/>
            <person name="Cabau C."/>
            <person name="Gaspin C."/>
            <person name="Thorgaard G.H."/>
            <person name="Boussaha M."/>
            <person name="Quillet E."/>
            <person name="Guyomard R."/>
            <person name="Galiana D."/>
            <person name="Bobe J."/>
            <person name="Volff J.N."/>
            <person name="Genet C."/>
            <person name="Wincker P."/>
            <person name="Jaillon O."/>
            <person name="Roest Crollius H."/>
            <person name="Guiguen Y."/>
        </authorList>
    </citation>
    <scope>NUCLEOTIDE SEQUENCE [LARGE SCALE GENOMIC DNA]</scope>
</reference>
<sequence length="140" mass="15566">MYQLDITLKRGHNLAIRDRGGISRWDPSLSFSISLWDPSISISISLWDPSLYFSISISLWDPSLVLSFSISLWDPSPSLALSFSFSLWDPSLSLYPSFSLSRCSRVVQRSKALHISARGVTADPGLFPGCITTGRNWEPG</sequence>
<accession>A0A060YC61</accession>
<proteinExistence type="predicted"/>
<organism evidence="1 2">
    <name type="scientific">Oncorhynchus mykiss</name>
    <name type="common">Rainbow trout</name>
    <name type="synonym">Salmo gairdneri</name>
    <dbReference type="NCBI Taxonomy" id="8022"/>
    <lineage>
        <taxon>Eukaryota</taxon>
        <taxon>Metazoa</taxon>
        <taxon>Chordata</taxon>
        <taxon>Craniata</taxon>
        <taxon>Vertebrata</taxon>
        <taxon>Euteleostomi</taxon>
        <taxon>Actinopterygii</taxon>
        <taxon>Neopterygii</taxon>
        <taxon>Teleostei</taxon>
        <taxon>Protacanthopterygii</taxon>
        <taxon>Salmoniformes</taxon>
        <taxon>Salmonidae</taxon>
        <taxon>Salmoninae</taxon>
        <taxon>Oncorhynchus</taxon>
    </lineage>
</organism>
<protein>
    <submittedName>
        <fullName evidence="1">Uncharacterized protein</fullName>
    </submittedName>
</protein>
<dbReference type="PaxDb" id="8022-A0A060YC61"/>